<dbReference type="AlphaFoldDB" id="A0A6N8DI98"/>
<comment type="caution">
    <text evidence="4">The sequence shown here is derived from an EMBL/GenBank/DDBJ whole genome shotgun (WGS) entry which is preliminary data.</text>
</comment>
<dbReference type="Pfam" id="PF20441">
    <property type="entry name" value="TerL_nuclease"/>
    <property type="match status" value="1"/>
</dbReference>
<evidence type="ECO:0000313" key="4">
    <source>
        <dbReference type="EMBL" id="MTV30212.1"/>
    </source>
</evidence>
<feature type="region of interest" description="Disordered" evidence="1">
    <location>
        <begin position="1"/>
        <end position="42"/>
    </location>
</feature>
<dbReference type="Proteomes" id="UP000439113">
    <property type="component" value="Unassembled WGS sequence"/>
</dbReference>
<gene>
    <name evidence="4" type="ORF">GJ654_04310</name>
</gene>
<dbReference type="InterPro" id="IPR005021">
    <property type="entry name" value="Terminase_largesu-like"/>
</dbReference>
<evidence type="ECO:0000313" key="5">
    <source>
        <dbReference type="Proteomes" id="UP000439113"/>
    </source>
</evidence>
<protein>
    <submittedName>
        <fullName evidence="4">Terminase large subunit</fullName>
    </submittedName>
</protein>
<dbReference type="EMBL" id="WNKS01000002">
    <property type="protein sequence ID" value="MTV30212.1"/>
    <property type="molecule type" value="Genomic_DNA"/>
</dbReference>
<reference evidence="4 5" key="1">
    <citation type="submission" date="2019-11" db="EMBL/GenBank/DDBJ databases">
        <title>Whole-genome sequence of a Rhodoblastus acidophilus DSM 142.</title>
        <authorList>
            <person name="Kyndt J.A."/>
            <person name="Meyer T.E."/>
        </authorList>
    </citation>
    <scope>NUCLEOTIDE SEQUENCE [LARGE SCALE GENOMIC DNA]</scope>
    <source>
        <strain evidence="4 5">DSM 142</strain>
    </source>
</reference>
<dbReference type="PANTHER" id="PTHR41287">
    <property type="match status" value="1"/>
</dbReference>
<proteinExistence type="predicted"/>
<name>A0A6N8DI98_RHOAC</name>
<dbReference type="Pfam" id="PF03354">
    <property type="entry name" value="TerL_ATPase"/>
    <property type="match status" value="1"/>
</dbReference>
<dbReference type="GO" id="GO:0004519">
    <property type="term" value="F:endonuclease activity"/>
    <property type="evidence" value="ECO:0007669"/>
    <property type="project" value="InterPro"/>
</dbReference>
<evidence type="ECO:0000259" key="3">
    <source>
        <dbReference type="Pfam" id="PF20441"/>
    </source>
</evidence>
<sequence>MGLRGPGAKPLKLVFRKDETDSPDLFGSTSKASKPQPAPWDDETLSRAERVIAFVESLSITAGRHAGRQLVLRDWQKAIIREIYATDADGARPVRTAVMSLGRKNGKTALAAALALCHLAGSEAEQRGEVYSAANDRFQAAKIFHEMVAMIEKHSILSQRINITRFTKQLEDFETGSIYAALSADAKTKMGLSPSFVIYDELGQAEARDLYDALDTAMGARESPLLMVISTQAPSDTAPLSELIDYGLKVEAGAVDDPSFKLFFYAATPSDDPWSEESWQKANPALGDFLSLDEVRRQAEQARRMPAKEPAFRNLILNQRVSAEKHFLTASEWMANKGELDLESLRGRQCFGGLDLSSVRDLTAMVLVFPDDQGSFDVLPLMWLPADGLREREDEDKVPYLSWKLSGYLLTTPGRTIDPAFIAAKVAELASVYDLRMIGFDRWRIDDFKRALSETGSDVELEAIGQGFKDMAPAVDTLERLVVERRLRHGGHPLLTWCACNAVVTADPAGNRKLDKARSRGRIDGLVALAMALTVAARHGKEAAWTPTIEFM</sequence>
<dbReference type="Gene3D" id="3.40.50.300">
    <property type="entry name" value="P-loop containing nucleotide triphosphate hydrolases"/>
    <property type="match status" value="1"/>
</dbReference>
<dbReference type="InterPro" id="IPR046462">
    <property type="entry name" value="TerL_nuclease"/>
</dbReference>
<dbReference type="OrthoDB" id="9760250at2"/>
<organism evidence="4 5">
    <name type="scientific">Rhodoblastus acidophilus</name>
    <name type="common">Rhodopseudomonas acidophila</name>
    <dbReference type="NCBI Taxonomy" id="1074"/>
    <lineage>
        <taxon>Bacteria</taxon>
        <taxon>Pseudomonadati</taxon>
        <taxon>Pseudomonadota</taxon>
        <taxon>Alphaproteobacteria</taxon>
        <taxon>Hyphomicrobiales</taxon>
        <taxon>Rhodoblastaceae</taxon>
        <taxon>Rhodoblastus</taxon>
    </lineage>
</organism>
<dbReference type="PANTHER" id="PTHR41287:SF1">
    <property type="entry name" value="PROTEIN YMFN"/>
    <property type="match status" value="1"/>
</dbReference>
<feature type="domain" description="Terminase large subunit-like endonuclease" evidence="3">
    <location>
        <begin position="255"/>
        <end position="539"/>
    </location>
</feature>
<evidence type="ECO:0000259" key="2">
    <source>
        <dbReference type="Pfam" id="PF03354"/>
    </source>
</evidence>
<accession>A0A6N8DI98</accession>
<evidence type="ECO:0000256" key="1">
    <source>
        <dbReference type="SAM" id="MobiDB-lite"/>
    </source>
</evidence>
<dbReference type="InterPro" id="IPR046461">
    <property type="entry name" value="TerL_ATPase"/>
</dbReference>
<dbReference type="InterPro" id="IPR027417">
    <property type="entry name" value="P-loop_NTPase"/>
</dbReference>
<feature type="domain" description="Terminase large subunit-like ATPase" evidence="2">
    <location>
        <begin position="74"/>
        <end position="235"/>
    </location>
</feature>